<dbReference type="GO" id="GO:0043171">
    <property type="term" value="P:peptide catabolic process"/>
    <property type="evidence" value="ECO:0007669"/>
    <property type="project" value="TreeGrafter"/>
</dbReference>
<dbReference type="Pfam" id="PF16187">
    <property type="entry name" value="Peptidase_M16_M"/>
    <property type="match status" value="1"/>
</dbReference>
<sequence>MSLCIVGKEPLDVLQASTEAHFGSIPQRRLADRPWKSLDPYPPRLSRGTPLIVEAVPVSEARSVSLTWTITFPDRKAREEFLVAKPADYISQILGHEGPGSLQSLLKRRGWANKTIAGVVFDQDDFSIFKVGFDVSEEGLRQKEALYGAVFSVLRQMQERGMDAVPDYSIQETRELAELRWRFAEKPRSQQAALEAVEAMEAEVQHLLVTACNRVLLFDPPEDGPNKGSLKRAIFGLLQQLTPERARYATFARENAGKAKQTETWYGVKYAEKELQKSAFTGWSARPTADLLEGWSYPKPNPFIPKDFDLAWPQASAREKASASSRPPELIRKDDRWRVFFKADQSFGVPKATVILQFWFPDAEHRSSSAPGSAVDTPEGRIVARIWQLSLADRLTEEYYDAQLAGLNAGCGSTTVGLNVSFSGYSDKLPVFVGEVLAKIRDFDGPSESEFARALDNLKREQASFDVQQPFAHAAYFSRLATFCPEYSIEDLRKATSKVTLSAVRDYSTLLRSAEQGFFGQKTKSSLSVNFTSSLMMRPSTRQNLALAFIFMLAVRDVSAARESFHVAEMVTLAANTMEQSGQFHQQMADVAEHGSFSLKTMWAKGKENPLLGNLHWANATITFSYESGGEGEPEKYVEVRGMDTKYRIMPDAIVMTKEMKTMAVTGISGWQAFDGRSWGPSVYSKNDMLWIRTEKNPIIGVTTSSTIPWRYAGYPVYRKGTQKPYYLYNGVQSTIDIDAVNMASEETSSEVHVEVEGQSSKPLQSPDTELVAMVDAMLGQSSCLNSPSLCAFRCFYDSDEDVCGPLAFCKKVTEGETPTALAPFGDQQKCKAVGGSTHEEADNTLKAEAIPALKTKALDVVEKLEGLEAVSASSAGRSSMQETAKLWEEAVDVLQVFETLPSRTDPEVGKFTEAHRRASKTDMKHWRHRKDRLTTAEYNAAKGSSVAVLRGSQDVSVPAKLHSELVNFLLKRPRIIIETAKLESKDQCVLKDASLAEKEQLKDFVHYFLKVPGYNAGDLEGQTLNLPEHCQDYLKTLGGSSMADLLSTADEAAAHMETAANPPDSRTASSLELKSERLQAAVSRDEEARILLHSDSWMDESEAAFFVCGVLGGLVIFGAFCMAWPVGLAVLIGLFVAGIGAVIDKASMLEKPNMKASKLHLAAAQLHLALIHGNLRAKAAQDILSALDLLPFRGASAPTSSTSMLLRSRFACLDAGQECLQVQPEPNAENVNHALVSVFWTGDEAIDGLRTQLLERILKSAFYTSLRTQQQLGYIVQSQSDRIGNLARLVLVVQSSVKAPPDLLAAVDGFLKDFRPQLEGLTDSQLQPFKASLREEFLRPDQRLGAETGRWFGEIAGFQYSWRRREEEAELVSGISKQDLLKVFDDKIAAGGLLRRRVTTAVFAASSQRNQAMSEMKEAARAKKILVIEDPLRFSQEAAKWPLRDRDLEMEVLMSIQRSHWPDVWLSFVDTDTLDGLCPGHDWLILALPEDPRKLRALCRRTRRREVVQKQGSSFWF</sequence>
<evidence type="ECO:0000313" key="7">
    <source>
        <dbReference type="Proteomes" id="UP000601435"/>
    </source>
</evidence>
<dbReference type="Pfam" id="PF05193">
    <property type="entry name" value="Peptidase_M16_C"/>
    <property type="match status" value="1"/>
</dbReference>
<dbReference type="EMBL" id="CAJNJA010013386">
    <property type="protein sequence ID" value="CAE7319608.1"/>
    <property type="molecule type" value="Genomic_DNA"/>
</dbReference>
<dbReference type="GO" id="GO:0005739">
    <property type="term" value="C:mitochondrion"/>
    <property type="evidence" value="ECO:0007669"/>
    <property type="project" value="TreeGrafter"/>
</dbReference>
<dbReference type="OrthoDB" id="428890at2759"/>
<evidence type="ECO:0000259" key="4">
    <source>
        <dbReference type="Pfam" id="PF16187"/>
    </source>
</evidence>
<dbReference type="GO" id="GO:0004222">
    <property type="term" value="F:metalloendopeptidase activity"/>
    <property type="evidence" value="ECO:0007669"/>
    <property type="project" value="TreeGrafter"/>
</dbReference>
<dbReference type="PANTHER" id="PTHR43690:SF18">
    <property type="entry name" value="INSULIN-DEGRADING ENZYME-RELATED"/>
    <property type="match status" value="1"/>
</dbReference>
<evidence type="ECO:0000259" key="5">
    <source>
        <dbReference type="Pfam" id="PF22456"/>
    </source>
</evidence>
<keyword evidence="2" id="KW-0812">Transmembrane</keyword>
<feature type="transmembrane region" description="Helical" evidence="2">
    <location>
        <begin position="1111"/>
        <end position="1144"/>
    </location>
</feature>
<accession>A0A812NMI5</accession>
<dbReference type="InterPro" id="IPR007863">
    <property type="entry name" value="Peptidase_M16_C"/>
</dbReference>
<evidence type="ECO:0000313" key="6">
    <source>
        <dbReference type="EMBL" id="CAE7319608.1"/>
    </source>
</evidence>
<dbReference type="InterPro" id="IPR050626">
    <property type="entry name" value="Peptidase_M16"/>
</dbReference>
<dbReference type="PANTHER" id="PTHR43690">
    <property type="entry name" value="NARDILYSIN"/>
    <property type="match status" value="1"/>
</dbReference>
<dbReference type="InterPro" id="IPR054734">
    <property type="entry name" value="PqqF-like_C_4"/>
</dbReference>
<organism evidence="6 7">
    <name type="scientific">Symbiodinium necroappetens</name>
    <dbReference type="NCBI Taxonomy" id="1628268"/>
    <lineage>
        <taxon>Eukaryota</taxon>
        <taxon>Sar</taxon>
        <taxon>Alveolata</taxon>
        <taxon>Dinophyceae</taxon>
        <taxon>Suessiales</taxon>
        <taxon>Symbiodiniaceae</taxon>
        <taxon>Symbiodinium</taxon>
    </lineage>
</organism>
<evidence type="ECO:0000256" key="2">
    <source>
        <dbReference type="SAM" id="Phobius"/>
    </source>
</evidence>
<reference evidence="6" key="1">
    <citation type="submission" date="2021-02" db="EMBL/GenBank/DDBJ databases">
        <authorList>
            <person name="Dougan E. K."/>
            <person name="Rhodes N."/>
            <person name="Thang M."/>
            <person name="Chan C."/>
        </authorList>
    </citation>
    <scope>NUCLEOTIDE SEQUENCE</scope>
</reference>
<dbReference type="Gene3D" id="3.30.830.10">
    <property type="entry name" value="Metalloenzyme, LuxS/M16 peptidase-like"/>
    <property type="match status" value="3"/>
</dbReference>
<dbReference type="GO" id="GO:0005829">
    <property type="term" value="C:cytosol"/>
    <property type="evidence" value="ECO:0007669"/>
    <property type="project" value="TreeGrafter"/>
</dbReference>
<dbReference type="Proteomes" id="UP000601435">
    <property type="component" value="Unassembled WGS sequence"/>
</dbReference>
<keyword evidence="2" id="KW-0472">Membrane</keyword>
<dbReference type="SUPFAM" id="SSF63411">
    <property type="entry name" value="LuxS/MPP-like metallohydrolase"/>
    <property type="match status" value="3"/>
</dbReference>
<dbReference type="GO" id="GO:0046872">
    <property type="term" value="F:metal ion binding"/>
    <property type="evidence" value="ECO:0007669"/>
    <property type="project" value="UniProtKB-KW"/>
</dbReference>
<dbReference type="Pfam" id="PF22456">
    <property type="entry name" value="PqqF-like_C_4"/>
    <property type="match status" value="1"/>
</dbReference>
<evidence type="ECO:0000259" key="3">
    <source>
        <dbReference type="Pfam" id="PF05193"/>
    </source>
</evidence>
<evidence type="ECO:0000256" key="1">
    <source>
        <dbReference type="ARBA" id="ARBA00022723"/>
    </source>
</evidence>
<feature type="domain" description="Coenzyme PQQ synthesis protein F-like C-terminal lobe" evidence="5">
    <location>
        <begin position="1254"/>
        <end position="1351"/>
    </location>
</feature>
<feature type="domain" description="Peptidase M16 C-terminal" evidence="3">
    <location>
        <begin position="1"/>
        <end position="163"/>
    </location>
</feature>
<dbReference type="GO" id="GO:0051603">
    <property type="term" value="P:proteolysis involved in protein catabolic process"/>
    <property type="evidence" value="ECO:0007669"/>
    <property type="project" value="TreeGrafter"/>
</dbReference>
<keyword evidence="1" id="KW-0479">Metal-binding</keyword>
<protein>
    <submittedName>
        <fullName evidence="6">IDE protein</fullName>
    </submittedName>
</protein>
<proteinExistence type="predicted"/>
<dbReference type="InterPro" id="IPR032632">
    <property type="entry name" value="Peptidase_M16_M"/>
</dbReference>
<gene>
    <name evidence="6" type="primary">IDE</name>
    <name evidence="6" type="ORF">SNEC2469_LOCUS8007</name>
</gene>
<dbReference type="InterPro" id="IPR011249">
    <property type="entry name" value="Metalloenz_LuxS/M16"/>
</dbReference>
<keyword evidence="7" id="KW-1185">Reference proteome</keyword>
<name>A0A812NMI5_9DINO</name>
<comment type="caution">
    <text evidence="6">The sequence shown here is derived from an EMBL/GenBank/DDBJ whole genome shotgun (WGS) entry which is preliminary data.</text>
</comment>
<keyword evidence="2" id="KW-1133">Transmembrane helix</keyword>
<feature type="domain" description="Peptidase M16 middle/third" evidence="4">
    <location>
        <begin position="181"/>
        <end position="494"/>
    </location>
</feature>